<dbReference type="RefSeq" id="WP_306728918.1">
    <property type="nucleotide sequence ID" value="NZ_JAVDDT010000007.1"/>
</dbReference>
<evidence type="ECO:0000256" key="1">
    <source>
        <dbReference type="SAM" id="MobiDB-lite"/>
    </source>
</evidence>
<reference evidence="2 3" key="1">
    <citation type="submission" date="2023-08" db="EMBL/GenBank/DDBJ databases">
        <title>Whole-genome sequencing of halo(alkali)philic microorganisms from hypersaline lakes.</title>
        <authorList>
            <person name="Sorokin D.Y."/>
            <person name="Abbas B."/>
            <person name="Merkel A.Y."/>
        </authorList>
    </citation>
    <scope>NUCLEOTIDE SEQUENCE [LARGE SCALE GENOMIC DNA]</scope>
    <source>
        <strain evidence="2 3">AB-CW4</strain>
    </source>
</reference>
<evidence type="ECO:0000313" key="2">
    <source>
        <dbReference type="EMBL" id="MDQ2070418.1"/>
    </source>
</evidence>
<evidence type="ECO:0000313" key="3">
    <source>
        <dbReference type="Proteomes" id="UP001239019"/>
    </source>
</evidence>
<proteinExistence type="predicted"/>
<dbReference type="EMBL" id="JAVDDT010000007">
    <property type="protein sequence ID" value="MDQ2070418.1"/>
    <property type="molecule type" value="Genomic_DNA"/>
</dbReference>
<keyword evidence="3" id="KW-1185">Reference proteome</keyword>
<organism evidence="2 3">
    <name type="scientific">Natronospira bacteriovora</name>
    <dbReference type="NCBI Taxonomy" id="3069753"/>
    <lineage>
        <taxon>Bacteria</taxon>
        <taxon>Pseudomonadati</taxon>
        <taxon>Pseudomonadota</taxon>
        <taxon>Gammaproteobacteria</taxon>
        <taxon>Natronospirales</taxon>
        <taxon>Natronospiraceae</taxon>
        <taxon>Natronospira</taxon>
    </lineage>
</organism>
<accession>A0ABU0W927</accession>
<comment type="caution">
    <text evidence="2">The sequence shown here is derived from an EMBL/GenBank/DDBJ whole genome shotgun (WGS) entry which is preliminary data.</text>
</comment>
<dbReference type="Proteomes" id="UP001239019">
    <property type="component" value="Unassembled WGS sequence"/>
</dbReference>
<protein>
    <submittedName>
        <fullName evidence="2">Uncharacterized protein</fullName>
    </submittedName>
</protein>
<feature type="region of interest" description="Disordered" evidence="1">
    <location>
        <begin position="1"/>
        <end position="24"/>
    </location>
</feature>
<sequence length="52" mass="5517">MGDTENRTAGNGVTGPMACYRPEPLRPAIKTRILAEIGEIRKKTGMTGDGKG</sequence>
<name>A0ABU0W927_9GAMM</name>
<gene>
    <name evidence="2" type="ORF">RBH19_11055</name>
</gene>